<reference evidence="5 6" key="1">
    <citation type="submission" date="2022-10" db="EMBL/GenBank/DDBJ databases">
        <title>The complete genomes of actinobacterial strains from the NBC collection.</title>
        <authorList>
            <person name="Joergensen T.S."/>
            <person name="Alvarez Arevalo M."/>
            <person name="Sterndorff E.B."/>
            <person name="Faurdal D."/>
            <person name="Vuksanovic O."/>
            <person name="Mourched A.-S."/>
            <person name="Charusanti P."/>
            <person name="Shaw S."/>
            <person name="Blin K."/>
            <person name="Weber T."/>
        </authorList>
    </citation>
    <scope>NUCLEOTIDE SEQUENCE [LARGE SCALE GENOMIC DNA]</scope>
    <source>
        <strain evidence="5 6">NBC_00123</strain>
    </source>
</reference>
<evidence type="ECO:0000256" key="1">
    <source>
        <dbReference type="ARBA" id="ARBA00023015"/>
    </source>
</evidence>
<dbReference type="InterPro" id="IPR011991">
    <property type="entry name" value="ArsR-like_HTH"/>
</dbReference>
<protein>
    <submittedName>
        <fullName evidence="5">Winged helix-turn-helix domain-containing protein</fullName>
    </submittedName>
</protein>
<dbReference type="PANTHER" id="PTHR43132">
    <property type="entry name" value="ARSENICAL RESISTANCE OPERON REPRESSOR ARSR-RELATED"/>
    <property type="match status" value="1"/>
</dbReference>
<keyword evidence="3" id="KW-0804">Transcription</keyword>
<proteinExistence type="predicted"/>
<dbReference type="InterPro" id="IPR036388">
    <property type="entry name" value="WH-like_DNA-bd_sf"/>
</dbReference>
<dbReference type="InterPro" id="IPR051011">
    <property type="entry name" value="Metal_resp_trans_reg"/>
</dbReference>
<organism evidence="5 6">
    <name type="scientific">Streptomyces zaomyceticus</name>
    <dbReference type="NCBI Taxonomy" id="68286"/>
    <lineage>
        <taxon>Bacteria</taxon>
        <taxon>Bacillati</taxon>
        <taxon>Actinomycetota</taxon>
        <taxon>Actinomycetes</taxon>
        <taxon>Kitasatosporales</taxon>
        <taxon>Streptomycetaceae</taxon>
        <taxon>Streptomyces</taxon>
    </lineage>
</organism>
<dbReference type="InterPro" id="IPR001845">
    <property type="entry name" value="HTH_ArsR_DNA-bd_dom"/>
</dbReference>
<sequence length="342" mass="36500">MGWWQIGTDSLAGSRFVVSPLAETIAALKTLHAAACGHGSGAHPGERAWLAAQLPAYRARLAADPLDALLVRAALGPTWNADFLTPTPTGDRERSFEEEVASVREVEPTEAIPQLEVAVGGPVPEPLRSATDLPRRMAEVLEWVWRETVLPEWPRRRRILEADVVARTARLARDGWAAALDELSPGKMRWLGDGRLQVNPRTYPPRSLDGGRLLFVPVTPGTGWVSWEGTERFAVVYPCAGVLADHPGPVAPRALGALLGAARAGVLVRLASPTSTSQLVALTGQGLGSVGRHLKVLLDAGLVRRGRAGRSVLYEWTEAGAVLVAAQGDPRPGAPRDGGRSL</sequence>
<evidence type="ECO:0000256" key="3">
    <source>
        <dbReference type="ARBA" id="ARBA00023163"/>
    </source>
</evidence>
<dbReference type="Pfam" id="PF01022">
    <property type="entry name" value="HTH_5"/>
    <property type="match status" value="1"/>
</dbReference>
<keyword evidence="2" id="KW-0238">DNA-binding</keyword>
<dbReference type="RefSeq" id="WP_398168410.1">
    <property type="nucleotide sequence ID" value="NZ_CP108188.1"/>
</dbReference>
<feature type="domain" description="HTH arsR-type" evidence="4">
    <location>
        <begin position="253"/>
        <end position="328"/>
    </location>
</feature>
<name>A0ABZ1L4C0_9ACTN</name>
<dbReference type="SUPFAM" id="SSF46785">
    <property type="entry name" value="Winged helix' DNA-binding domain"/>
    <property type="match status" value="1"/>
</dbReference>
<gene>
    <name evidence="5" type="ORF">OG814_08685</name>
</gene>
<dbReference type="Proteomes" id="UP001622594">
    <property type="component" value="Chromosome"/>
</dbReference>
<dbReference type="CDD" id="cd00090">
    <property type="entry name" value="HTH_ARSR"/>
    <property type="match status" value="1"/>
</dbReference>
<evidence type="ECO:0000313" key="5">
    <source>
        <dbReference type="EMBL" id="WTR69327.1"/>
    </source>
</evidence>
<dbReference type="InterPro" id="IPR036390">
    <property type="entry name" value="WH_DNA-bd_sf"/>
</dbReference>
<dbReference type="PANTHER" id="PTHR43132:SF6">
    <property type="entry name" value="HTH-TYPE TRANSCRIPTIONAL REPRESSOR CZRA"/>
    <property type="match status" value="1"/>
</dbReference>
<dbReference type="Gene3D" id="1.10.10.10">
    <property type="entry name" value="Winged helix-like DNA-binding domain superfamily/Winged helix DNA-binding domain"/>
    <property type="match status" value="1"/>
</dbReference>
<evidence type="ECO:0000313" key="6">
    <source>
        <dbReference type="Proteomes" id="UP001622594"/>
    </source>
</evidence>
<keyword evidence="6" id="KW-1185">Reference proteome</keyword>
<dbReference type="SMART" id="SM00418">
    <property type="entry name" value="HTH_ARSR"/>
    <property type="match status" value="1"/>
</dbReference>
<evidence type="ECO:0000256" key="2">
    <source>
        <dbReference type="ARBA" id="ARBA00023125"/>
    </source>
</evidence>
<keyword evidence="1" id="KW-0805">Transcription regulation</keyword>
<evidence type="ECO:0000259" key="4">
    <source>
        <dbReference type="SMART" id="SM00418"/>
    </source>
</evidence>
<accession>A0ABZ1L4C0</accession>
<dbReference type="EMBL" id="CP108188">
    <property type="protein sequence ID" value="WTR69327.1"/>
    <property type="molecule type" value="Genomic_DNA"/>
</dbReference>